<protein>
    <recommendedName>
        <fullName evidence="3">FAR1 domain-containing protein</fullName>
    </recommendedName>
</protein>
<evidence type="ECO:0000313" key="2">
    <source>
        <dbReference type="Proteomes" id="UP000289738"/>
    </source>
</evidence>
<evidence type="ECO:0000313" key="1">
    <source>
        <dbReference type="EMBL" id="RYR16017.1"/>
    </source>
</evidence>
<dbReference type="PANTHER" id="PTHR47718">
    <property type="entry name" value="OS01G0519700 PROTEIN"/>
    <property type="match status" value="1"/>
</dbReference>
<dbReference type="PANTHER" id="PTHR47718:SF13">
    <property type="entry name" value="OS09G0290500 PROTEIN"/>
    <property type="match status" value="1"/>
</dbReference>
<keyword evidence="2" id="KW-1185">Reference proteome</keyword>
<dbReference type="Proteomes" id="UP000289738">
    <property type="component" value="Chromosome B04"/>
</dbReference>
<dbReference type="EMBL" id="SDMP01000014">
    <property type="protein sequence ID" value="RYR16017.1"/>
    <property type="molecule type" value="Genomic_DNA"/>
</dbReference>
<sequence length="273" mass="31799">MVLFRRRCDVLPKERTIFIISDANNLVPKNFLRRPYHCFVLHATFLAHPRGFFRRICHICIPKSHICCNLNFSNCFQMRISRFMESNVKDGESKGDVRYGPGKESDDSVEFDIMNKDSDKKASDYGDVLGLTTEDINWMVFRIEQRAYEFYMQLGKCQEFGIQKGDYGSSATNRAGLRDGKHYARLDRKRIMHKPETRTNCEEKLSIYLDRGAFTWKVRKVILDHNHDLTPTCMVHLMPHFCDMLDAVKAHMKSMHRLPTSKILRYMTGIAGG</sequence>
<proteinExistence type="predicted"/>
<dbReference type="AlphaFoldDB" id="A0A444ZPB6"/>
<reference evidence="1 2" key="1">
    <citation type="submission" date="2019-01" db="EMBL/GenBank/DDBJ databases">
        <title>Sequencing of cultivated peanut Arachis hypogaea provides insights into genome evolution and oil improvement.</title>
        <authorList>
            <person name="Chen X."/>
        </authorList>
    </citation>
    <scope>NUCLEOTIDE SEQUENCE [LARGE SCALE GENOMIC DNA]</scope>
    <source>
        <strain evidence="2">cv. Fuhuasheng</strain>
        <tissue evidence="1">Leaves</tissue>
    </source>
</reference>
<comment type="caution">
    <text evidence="1">The sequence shown here is derived from an EMBL/GenBank/DDBJ whole genome shotgun (WGS) entry which is preliminary data.</text>
</comment>
<organism evidence="1 2">
    <name type="scientific">Arachis hypogaea</name>
    <name type="common">Peanut</name>
    <dbReference type="NCBI Taxonomy" id="3818"/>
    <lineage>
        <taxon>Eukaryota</taxon>
        <taxon>Viridiplantae</taxon>
        <taxon>Streptophyta</taxon>
        <taxon>Embryophyta</taxon>
        <taxon>Tracheophyta</taxon>
        <taxon>Spermatophyta</taxon>
        <taxon>Magnoliopsida</taxon>
        <taxon>eudicotyledons</taxon>
        <taxon>Gunneridae</taxon>
        <taxon>Pentapetalae</taxon>
        <taxon>rosids</taxon>
        <taxon>fabids</taxon>
        <taxon>Fabales</taxon>
        <taxon>Fabaceae</taxon>
        <taxon>Papilionoideae</taxon>
        <taxon>50 kb inversion clade</taxon>
        <taxon>dalbergioids sensu lato</taxon>
        <taxon>Dalbergieae</taxon>
        <taxon>Pterocarpus clade</taxon>
        <taxon>Arachis</taxon>
    </lineage>
</organism>
<accession>A0A444ZPB6</accession>
<evidence type="ECO:0008006" key="3">
    <source>
        <dbReference type="Google" id="ProtNLM"/>
    </source>
</evidence>
<name>A0A444ZPB6_ARAHY</name>
<gene>
    <name evidence="1" type="ORF">Ahy_B04g073003</name>
</gene>